<accession>A0A1I7Z773</accession>
<reference evidence="5" key="1">
    <citation type="submission" date="2016-11" db="UniProtKB">
        <authorList>
            <consortium name="WormBaseParasite"/>
        </authorList>
    </citation>
    <scope>IDENTIFICATION</scope>
</reference>
<dbReference type="PROSITE" id="PS50222">
    <property type="entry name" value="EF_HAND_2"/>
    <property type="match status" value="2"/>
</dbReference>
<name>A0A1I7Z773_9BILA</name>
<evidence type="ECO:0000313" key="4">
    <source>
        <dbReference type="Proteomes" id="UP000095287"/>
    </source>
</evidence>
<keyword evidence="4" id="KW-1185">Reference proteome</keyword>
<proteinExistence type="predicted"/>
<dbReference type="GO" id="GO:0016460">
    <property type="term" value="C:myosin II complex"/>
    <property type="evidence" value="ECO:0007669"/>
    <property type="project" value="TreeGrafter"/>
</dbReference>
<dbReference type="GO" id="GO:0005509">
    <property type="term" value="F:calcium ion binding"/>
    <property type="evidence" value="ECO:0007669"/>
    <property type="project" value="InterPro"/>
</dbReference>
<feature type="domain" description="EF-hand" evidence="3">
    <location>
        <begin position="4"/>
        <end position="39"/>
    </location>
</feature>
<organism evidence="4 5">
    <name type="scientific">Steinernema glaseri</name>
    <dbReference type="NCBI Taxonomy" id="37863"/>
    <lineage>
        <taxon>Eukaryota</taxon>
        <taxon>Metazoa</taxon>
        <taxon>Ecdysozoa</taxon>
        <taxon>Nematoda</taxon>
        <taxon>Chromadorea</taxon>
        <taxon>Rhabditida</taxon>
        <taxon>Tylenchina</taxon>
        <taxon>Panagrolaimomorpha</taxon>
        <taxon>Strongyloidoidea</taxon>
        <taxon>Steinernematidae</taxon>
        <taxon>Steinernema</taxon>
    </lineage>
</organism>
<dbReference type="AlphaFoldDB" id="A0A1I7Z773"/>
<dbReference type="PANTHER" id="PTHR23048">
    <property type="entry name" value="MYOSIN LIGHT CHAIN 1, 3"/>
    <property type="match status" value="1"/>
</dbReference>
<keyword evidence="2" id="KW-0106">Calcium</keyword>
<dbReference type="WBParaSite" id="L893_g23557.t1">
    <property type="protein sequence ID" value="L893_g23557.t1"/>
    <property type="gene ID" value="L893_g23557"/>
</dbReference>
<dbReference type="InterPro" id="IPR002048">
    <property type="entry name" value="EF_hand_dom"/>
</dbReference>
<dbReference type="InterPro" id="IPR050230">
    <property type="entry name" value="CALM/Myosin/TropC-like"/>
</dbReference>
<dbReference type="CDD" id="cd00051">
    <property type="entry name" value="EFh"/>
    <property type="match status" value="1"/>
</dbReference>
<dbReference type="InterPro" id="IPR018247">
    <property type="entry name" value="EF_Hand_1_Ca_BS"/>
</dbReference>
<dbReference type="Pfam" id="PF13833">
    <property type="entry name" value="EF-hand_8"/>
    <property type="match status" value="1"/>
</dbReference>
<dbReference type="PANTHER" id="PTHR23048:SF13">
    <property type="entry name" value="EF-HAND DOMAIN-CONTAINING PROTEIN"/>
    <property type="match status" value="1"/>
</dbReference>
<evidence type="ECO:0000256" key="2">
    <source>
        <dbReference type="ARBA" id="ARBA00022837"/>
    </source>
</evidence>
<dbReference type="PROSITE" id="PS00018">
    <property type="entry name" value="EF_HAND_1"/>
    <property type="match status" value="1"/>
</dbReference>
<evidence type="ECO:0000313" key="5">
    <source>
        <dbReference type="WBParaSite" id="L893_g23557.t1"/>
    </source>
</evidence>
<evidence type="ECO:0000259" key="3">
    <source>
        <dbReference type="PROSITE" id="PS50222"/>
    </source>
</evidence>
<sequence length="145" mass="16302">MTLQEQSEIQEVFLFYDSKGDNKIAVKQVGTALRSLGQLPTEEQIATLTQQWSDVETRISIEEFTPILHSVQKQASDLPTHEEFAECLAHFDRDGSGQVGVAEIRHMLQNCGEKMAEPEVDFLLRGMLDDNGKISINELIQLILS</sequence>
<dbReference type="Proteomes" id="UP000095287">
    <property type="component" value="Unplaced"/>
</dbReference>
<feature type="domain" description="EF-hand" evidence="3">
    <location>
        <begin position="79"/>
        <end position="114"/>
    </location>
</feature>
<dbReference type="Gene3D" id="1.10.238.10">
    <property type="entry name" value="EF-hand"/>
    <property type="match status" value="2"/>
</dbReference>
<keyword evidence="1" id="KW-0677">Repeat</keyword>
<dbReference type="InterPro" id="IPR011992">
    <property type="entry name" value="EF-hand-dom_pair"/>
</dbReference>
<dbReference type="FunFam" id="1.10.238.10:FF:000178">
    <property type="entry name" value="Calmodulin-2 A"/>
    <property type="match status" value="1"/>
</dbReference>
<evidence type="ECO:0000256" key="1">
    <source>
        <dbReference type="ARBA" id="ARBA00022737"/>
    </source>
</evidence>
<dbReference type="SMART" id="SM00054">
    <property type="entry name" value="EFh"/>
    <property type="match status" value="2"/>
</dbReference>
<protein>
    <submittedName>
        <fullName evidence="5">EF-hand domain-containing protein</fullName>
    </submittedName>
</protein>
<dbReference type="SUPFAM" id="SSF47473">
    <property type="entry name" value="EF-hand"/>
    <property type="match status" value="1"/>
</dbReference>